<keyword evidence="4" id="KW-1185">Reference proteome</keyword>
<proteinExistence type="predicted"/>
<keyword evidence="2" id="KW-1133">Transmembrane helix</keyword>
<dbReference type="AlphaFoldDB" id="A0AAD7G7V9"/>
<evidence type="ECO:0000313" key="3">
    <source>
        <dbReference type="EMBL" id="KAJ7665581.1"/>
    </source>
</evidence>
<reference evidence="3" key="1">
    <citation type="submission" date="2023-03" db="EMBL/GenBank/DDBJ databases">
        <title>Massive genome expansion in bonnet fungi (Mycena s.s.) driven by repeated elements and novel gene families across ecological guilds.</title>
        <authorList>
            <consortium name="Lawrence Berkeley National Laboratory"/>
            <person name="Harder C.B."/>
            <person name="Miyauchi S."/>
            <person name="Viragh M."/>
            <person name="Kuo A."/>
            <person name="Thoen E."/>
            <person name="Andreopoulos B."/>
            <person name="Lu D."/>
            <person name="Skrede I."/>
            <person name="Drula E."/>
            <person name="Henrissat B."/>
            <person name="Morin E."/>
            <person name="Kohler A."/>
            <person name="Barry K."/>
            <person name="LaButti K."/>
            <person name="Morin E."/>
            <person name="Salamov A."/>
            <person name="Lipzen A."/>
            <person name="Mereny Z."/>
            <person name="Hegedus B."/>
            <person name="Baldrian P."/>
            <person name="Stursova M."/>
            <person name="Weitz H."/>
            <person name="Taylor A."/>
            <person name="Grigoriev I.V."/>
            <person name="Nagy L.G."/>
            <person name="Martin F."/>
            <person name="Kauserud H."/>
        </authorList>
    </citation>
    <scope>NUCLEOTIDE SEQUENCE</scope>
    <source>
        <strain evidence="3">CBHHK067</strain>
    </source>
</reference>
<keyword evidence="2" id="KW-0812">Transmembrane</keyword>
<evidence type="ECO:0000256" key="2">
    <source>
        <dbReference type="SAM" id="Phobius"/>
    </source>
</evidence>
<feature type="transmembrane region" description="Helical" evidence="2">
    <location>
        <begin position="48"/>
        <end position="66"/>
    </location>
</feature>
<feature type="transmembrane region" description="Helical" evidence="2">
    <location>
        <begin position="146"/>
        <end position="165"/>
    </location>
</feature>
<feature type="region of interest" description="Disordered" evidence="1">
    <location>
        <begin position="1"/>
        <end position="30"/>
    </location>
</feature>
<name>A0AAD7G7V9_MYCRO</name>
<accession>A0AAD7G7V9</accession>
<keyword evidence="2" id="KW-0472">Membrane</keyword>
<dbReference type="EMBL" id="JARKIE010000215">
    <property type="protein sequence ID" value="KAJ7665581.1"/>
    <property type="molecule type" value="Genomic_DNA"/>
</dbReference>
<comment type="caution">
    <text evidence="3">The sequence shown here is derived from an EMBL/GenBank/DDBJ whole genome shotgun (WGS) entry which is preliminary data.</text>
</comment>
<feature type="compositionally biased region" description="Polar residues" evidence="1">
    <location>
        <begin position="1"/>
        <end position="17"/>
    </location>
</feature>
<protein>
    <submittedName>
        <fullName evidence="3">Uncharacterized protein</fullName>
    </submittedName>
</protein>
<dbReference type="Proteomes" id="UP001221757">
    <property type="component" value="Unassembled WGS sequence"/>
</dbReference>
<organism evidence="3 4">
    <name type="scientific">Mycena rosella</name>
    <name type="common">Pink bonnet</name>
    <name type="synonym">Agaricus rosellus</name>
    <dbReference type="NCBI Taxonomy" id="1033263"/>
    <lineage>
        <taxon>Eukaryota</taxon>
        <taxon>Fungi</taxon>
        <taxon>Dikarya</taxon>
        <taxon>Basidiomycota</taxon>
        <taxon>Agaricomycotina</taxon>
        <taxon>Agaricomycetes</taxon>
        <taxon>Agaricomycetidae</taxon>
        <taxon>Agaricales</taxon>
        <taxon>Marasmiineae</taxon>
        <taxon>Mycenaceae</taxon>
        <taxon>Mycena</taxon>
    </lineage>
</organism>
<sequence length="167" mass="17896">MRSTAGSVGQEPVSVQGTEDGRSLPGAETSVEITHATPGRDKIKLNPHWKILFFAGALGLFALIVLRTSVFNLRKALDGNVSIDGILSKSSISVAIERAQALETWLDDESLVAFIEMLERDPGTAEAYNALHCGSIREKWVLISDLCLLFAVLSATAGIIGTIPAEF</sequence>
<gene>
    <name evidence="3" type="ORF">B0H17DRAFT_1210918</name>
</gene>
<evidence type="ECO:0000313" key="4">
    <source>
        <dbReference type="Proteomes" id="UP001221757"/>
    </source>
</evidence>
<evidence type="ECO:0000256" key="1">
    <source>
        <dbReference type="SAM" id="MobiDB-lite"/>
    </source>
</evidence>